<dbReference type="PANTHER" id="PTHR21663">
    <property type="entry name" value="HYPOTHETICAL HEAT DOMAIN-CONTAINING"/>
    <property type="match status" value="1"/>
</dbReference>
<feature type="region of interest" description="Disordered" evidence="2">
    <location>
        <begin position="245"/>
        <end position="279"/>
    </location>
</feature>
<comment type="similarity">
    <text evidence="1">Belongs to the HEATR5 family.</text>
</comment>
<evidence type="ECO:0000256" key="1">
    <source>
        <dbReference type="ARBA" id="ARBA00008304"/>
    </source>
</evidence>
<dbReference type="Pfam" id="PF20210">
    <property type="entry name" value="Laa1_Sip1_HTR5"/>
    <property type="match status" value="1"/>
</dbReference>
<dbReference type="InterPro" id="IPR011989">
    <property type="entry name" value="ARM-like"/>
</dbReference>
<feature type="compositionally biased region" description="Basic and acidic residues" evidence="2">
    <location>
        <begin position="259"/>
        <end position="271"/>
    </location>
</feature>
<protein>
    <submittedName>
        <fullName evidence="4">HEAT repeat-containing protein 5B</fullName>
    </submittedName>
</protein>
<dbReference type="EMBL" id="SSOP01000240">
    <property type="protein sequence ID" value="KAB5589685.1"/>
    <property type="molecule type" value="Genomic_DNA"/>
</dbReference>
<dbReference type="OrthoDB" id="192608at2759"/>
<dbReference type="InterPro" id="IPR046837">
    <property type="entry name" value="Laa1/Sip1/HEATR5-like_HEAT"/>
</dbReference>
<dbReference type="GO" id="GO:0005829">
    <property type="term" value="C:cytosol"/>
    <property type="evidence" value="ECO:0007669"/>
    <property type="project" value="GOC"/>
</dbReference>
<sequence length="1983" mass="211393">MSEGDLVLDEGKLSAENGEIYLLQWLCSAEKALQKLPIETIKSAQSSLETTFLKCVNITAPFPTPGRPIRALVARCFIILYSKGETRTLYDTVQACLKVAGDTKLTDGRVSALYCLGEIMAVHGSQLMSFAMEIALTATKTLKPSTNSILLKSHVLRAITSTIPTAGKAITDATIKDLMKQLRSCLTDKSMALQRAAAETLLALHNHLGQLRSPQDIEQILGLCVKSFDNADKPTRRSLSRLVGSLLSSTQTPSARPLDPPKRSGTKKDQPGSDDDTPSHTAATIQVEVLSPDAMLNLLATQFHKQSTNRRARIAIAECYASLFVTLGRTWVESHYGIIAAHLLKLLDHPRLKSSGAALPANNVRYERLLVRQIVGALLRQRTLSERGQIAAVRMLSTEYLSKWPAVMPGTVSHSPDILVACLREIAALLDQLGNAPPPVQEALAEPLVALSAHPRHSVQVATAWTLRAFCNAAPNRLAGTVANILEQLQKDVSGLGNSAAPTDLGRRAVGKAKALAALLSLAPSRPLYVSGELAAKVLECAVSMLKKSGEHAVNVASVEVECAWGLISALTSLGGTFVRGHLANLLALWRNAIPKVSARDSANSGRSIEEWGFLLHVRGSAVGALASFLESCGPQVAAAGGLVTLDVGRRLTTLLSNALAFANAATTFVASLEVENQGTTPISGIGLSLRDLENILRSRTLSCFTLLGCNGLSDSAQADLIKGTIGILAGPGLGNAVQAAIATAAGLSLNEGSDGYAWGLSSLAAETEGKSIDRDSVEEELGRLLNQPILGSLEYNPLLLCSATTRGAIWPQPPPPATAIVDAAIALFASLLPAQEHSGVHSNVQFLIESCRSPKLERNAGRRAAVLVNTAVALTRMLRIATETGGRKARDSIGNPTVVSPLSELLQGAILSPDQVLRSVASEALGRLAALGSTNFLTSQVKYLVDQVVVNRDPDGRAGCALAFGAIYSHVGGLAAGPLLKTTVNVLMSLGNDPHPVVHYYSLKGLAQVVDAANLSYSPFIASTLGSLCTIYLRDTHDPAGGTTHTSNLAGDLPAYEVICQIIDALIGVLGPELQEPSRTQSLILDLVHEFSNEPDEGIAIEAIKCSQHVLMFASSFINTPALVDRLRANLVSTRRPLKLAAINALYQLVQKDALVMSKVGGDKLVEDLFGMLDDDPTIDGVRDVILSWLHQTVTLNPSAWIDLCQRIMARTTASQQVSTKTTVGLRDEESEGLGVGMGLEGGAAASESSVLTSRWRTQLFALQCLHDICTLIARSGRREHVDIPFAKLHKIPTNNLLITRVPDLIKMAFTASAAYVTEIRMEGLNVLRDVIQIFAKSPDPDYEESLLLEQHQAPITAALTPAFSSDSTPDVLASAIQVCAVFVGSGLVKDVSRMGRILKLLTSALEQSKEPGLLSIGDVQQLGPNASVMLRVSTLTAWAELEVASAREEYLQAVLKPYRGTLALLWISALRDYASIRADSEVQQDNVSGMDASYTGLGRETLLPYYSESWAKILSAVGCAMKAGDPNLLYAMDGLDPSTATAPTSKGMRKDPTECFFIILGLVYEALSNASSDSASTPETRAVALTAIQVLAYLIRPEYAGRAILDPPIFDELIALWYRMTMTEPWAVQTYLVGAIASLVKSQHTHMRQASGSGVEALGSDAPIAQCLRACVTILKNAIPSPQAQSNSIQQSPADRIPLLISAFQALLAVDLLRDEYSEIDLVGPTLQSLRAMLLSDAKDIEKESIYPRVIHGLLSACLQNVDDMGGRAGNAAILKTKNNLLAAALILTVTPAQVKLSRAAVEHCCFLISQKLSEGPEVSLAAAQCLKTLIAVSNSNPVLQYATSMLFPGAISFIINCAAEDEAGQTACLPALDEVLRAFTTFFSQTAEANRPRALGALMPPITCLLQNTDEKPSSLHKAAVVQLLSFASSAPAAFKETAGLMNQQQKDLMEAAIRQAVADQSKSNVQAAASKPQIALRSF</sequence>
<evidence type="ECO:0000259" key="3">
    <source>
        <dbReference type="Pfam" id="PF25808"/>
    </source>
</evidence>
<evidence type="ECO:0000313" key="5">
    <source>
        <dbReference type="Proteomes" id="UP000383932"/>
    </source>
</evidence>
<dbReference type="GO" id="GO:0006897">
    <property type="term" value="P:endocytosis"/>
    <property type="evidence" value="ECO:0007669"/>
    <property type="project" value="TreeGrafter"/>
</dbReference>
<evidence type="ECO:0000256" key="2">
    <source>
        <dbReference type="SAM" id="MobiDB-lite"/>
    </source>
</evidence>
<dbReference type="GO" id="GO:0005794">
    <property type="term" value="C:Golgi apparatus"/>
    <property type="evidence" value="ECO:0007669"/>
    <property type="project" value="TreeGrafter"/>
</dbReference>
<dbReference type="Gene3D" id="1.25.10.10">
    <property type="entry name" value="Leucine-rich Repeat Variant"/>
    <property type="match status" value="3"/>
</dbReference>
<dbReference type="SUPFAM" id="SSF48371">
    <property type="entry name" value="ARM repeat"/>
    <property type="match status" value="3"/>
</dbReference>
<dbReference type="InterPro" id="IPR057981">
    <property type="entry name" value="TPR_LAA1-like_C"/>
</dbReference>
<dbReference type="GO" id="GO:0030139">
    <property type="term" value="C:endocytic vesicle"/>
    <property type="evidence" value="ECO:0007669"/>
    <property type="project" value="TreeGrafter"/>
</dbReference>
<dbReference type="InterPro" id="IPR040108">
    <property type="entry name" value="Laa1/Sip1/HEATR5"/>
</dbReference>
<proteinExistence type="inferred from homology"/>
<feature type="domain" description="LAA1-like C-terminal TPR repeats" evidence="3">
    <location>
        <begin position="1802"/>
        <end position="1969"/>
    </location>
</feature>
<comment type="caution">
    <text evidence="4">The sequence shown here is derived from an EMBL/GenBank/DDBJ whole genome shotgun (WGS) entry which is preliminary data.</text>
</comment>
<gene>
    <name evidence="4" type="ORF">CTheo_6868</name>
</gene>
<organism evidence="4 5">
    <name type="scientific">Ceratobasidium theobromae</name>
    <dbReference type="NCBI Taxonomy" id="1582974"/>
    <lineage>
        <taxon>Eukaryota</taxon>
        <taxon>Fungi</taxon>
        <taxon>Dikarya</taxon>
        <taxon>Basidiomycota</taxon>
        <taxon>Agaricomycotina</taxon>
        <taxon>Agaricomycetes</taxon>
        <taxon>Cantharellales</taxon>
        <taxon>Ceratobasidiaceae</taxon>
        <taxon>Ceratobasidium</taxon>
    </lineage>
</organism>
<dbReference type="InterPro" id="IPR016024">
    <property type="entry name" value="ARM-type_fold"/>
</dbReference>
<dbReference type="GO" id="GO:0042147">
    <property type="term" value="P:retrograde transport, endosome to Golgi"/>
    <property type="evidence" value="ECO:0007669"/>
    <property type="project" value="TreeGrafter"/>
</dbReference>
<dbReference type="Pfam" id="PF25808">
    <property type="entry name" value="TPR_LAA1_C"/>
    <property type="match status" value="1"/>
</dbReference>
<dbReference type="PANTHER" id="PTHR21663:SF0">
    <property type="entry name" value="HEAT REPEAT-CONTAINING PROTEIN 5B"/>
    <property type="match status" value="1"/>
</dbReference>
<accession>A0A5N5QD60</accession>
<keyword evidence="5" id="KW-1185">Reference proteome</keyword>
<name>A0A5N5QD60_9AGAM</name>
<evidence type="ECO:0000313" key="4">
    <source>
        <dbReference type="EMBL" id="KAB5589685.1"/>
    </source>
</evidence>
<dbReference type="GO" id="GO:0016020">
    <property type="term" value="C:membrane"/>
    <property type="evidence" value="ECO:0007669"/>
    <property type="project" value="TreeGrafter"/>
</dbReference>
<dbReference type="Proteomes" id="UP000383932">
    <property type="component" value="Unassembled WGS sequence"/>
</dbReference>
<dbReference type="GO" id="GO:0008104">
    <property type="term" value="P:intracellular protein localization"/>
    <property type="evidence" value="ECO:0007669"/>
    <property type="project" value="TreeGrafter"/>
</dbReference>
<reference evidence="4 5" key="1">
    <citation type="journal article" date="2019" name="Fungal Biol. Biotechnol.">
        <title>Draft genome sequence of fastidious pathogen Ceratobasidium theobromae, which causes vascular-streak dieback in Theobroma cacao.</title>
        <authorList>
            <person name="Ali S.S."/>
            <person name="Asman A."/>
            <person name="Shao J."/>
            <person name="Firmansyah A.P."/>
            <person name="Susilo A.W."/>
            <person name="Rosmana A."/>
            <person name="McMahon P."/>
            <person name="Junaid M."/>
            <person name="Guest D."/>
            <person name="Kheng T.Y."/>
            <person name="Meinhardt L.W."/>
            <person name="Bailey B.A."/>
        </authorList>
    </citation>
    <scope>NUCLEOTIDE SEQUENCE [LARGE SCALE GENOMIC DNA]</scope>
    <source>
        <strain evidence="4 5">CT2</strain>
    </source>
</reference>